<organism evidence="3 4">
    <name type="scientific">Thermodesulfatator indicus (strain DSM 15286 / JCM 11887 / CIR29812)</name>
    <dbReference type="NCBI Taxonomy" id="667014"/>
    <lineage>
        <taxon>Bacteria</taxon>
        <taxon>Pseudomonadati</taxon>
        <taxon>Thermodesulfobacteriota</taxon>
        <taxon>Thermodesulfobacteria</taxon>
        <taxon>Thermodesulfobacteriales</taxon>
        <taxon>Thermodesulfatatoraceae</taxon>
        <taxon>Thermodesulfatator</taxon>
    </lineage>
</organism>
<dbReference type="PaxDb" id="667014-Thein_1885"/>
<evidence type="ECO:0000256" key="1">
    <source>
        <dbReference type="SAM" id="Phobius"/>
    </source>
</evidence>
<name>F8ACA5_THEID</name>
<dbReference type="InterPro" id="IPR027417">
    <property type="entry name" value="P-loop_NTPase"/>
</dbReference>
<dbReference type="GO" id="GO:0016887">
    <property type="term" value="F:ATP hydrolysis activity"/>
    <property type="evidence" value="ECO:0007669"/>
    <property type="project" value="InterPro"/>
</dbReference>
<dbReference type="Proteomes" id="UP000006793">
    <property type="component" value="Chromosome"/>
</dbReference>
<dbReference type="SUPFAM" id="SSF52540">
    <property type="entry name" value="P-loop containing nucleoside triphosphate hydrolases"/>
    <property type="match status" value="1"/>
</dbReference>
<dbReference type="Pfam" id="PF13401">
    <property type="entry name" value="AAA_22"/>
    <property type="match status" value="1"/>
</dbReference>
<keyword evidence="1" id="KW-0812">Transmembrane</keyword>
<dbReference type="KEGG" id="tid:Thein_1885"/>
<keyword evidence="1" id="KW-0472">Membrane</keyword>
<dbReference type="PANTHER" id="PTHR35894">
    <property type="entry name" value="GENERAL SECRETION PATHWAY PROTEIN A-RELATED"/>
    <property type="match status" value="1"/>
</dbReference>
<dbReference type="STRING" id="667014.Thein_1885"/>
<dbReference type="AlphaFoldDB" id="F8ACA5"/>
<dbReference type="PANTHER" id="PTHR35894:SF1">
    <property type="entry name" value="PHOSPHORIBULOKINASE _ URIDINE KINASE FAMILY"/>
    <property type="match status" value="1"/>
</dbReference>
<keyword evidence="1" id="KW-1133">Transmembrane helix</keyword>
<feature type="transmembrane region" description="Helical" evidence="1">
    <location>
        <begin position="281"/>
        <end position="303"/>
    </location>
</feature>
<dbReference type="SMART" id="SM00382">
    <property type="entry name" value="AAA"/>
    <property type="match status" value="1"/>
</dbReference>
<reference evidence="4" key="1">
    <citation type="submission" date="2011-04" db="EMBL/GenBank/DDBJ databases">
        <title>The complete genome of Thermodesulfatator indicus DSM 15286.</title>
        <authorList>
            <person name="Lucas S."/>
            <person name="Copeland A."/>
            <person name="Lapidus A."/>
            <person name="Bruce D."/>
            <person name="Goodwin L."/>
            <person name="Pitluck S."/>
            <person name="Peters L."/>
            <person name="Kyrpides N."/>
            <person name="Mavromatis K."/>
            <person name="Pagani I."/>
            <person name="Ivanova N."/>
            <person name="Saunders L."/>
            <person name="Detter J.C."/>
            <person name="Tapia R."/>
            <person name="Han C."/>
            <person name="Land M."/>
            <person name="Hauser L."/>
            <person name="Markowitz V."/>
            <person name="Cheng J.-F."/>
            <person name="Hugenholtz P."/>
            <person name="Woyke T."/>
            <person name="Wu D."/>
            <person name="Spring S."/>
            <person name="Schroeder M."/>
            <person name="Brambilla E."/>
            <person name="Klenk H.-P."/>
            <person name="Eisen J.A."/>
        </authorList>
    </citation>
    <scope>NUCLEOTIDE SEQUENCE [LARGE SCALE GENOMIC DNA]</scope>
    <source>
        <strain evidence="4">DSM 15286 / JCM 11887 / CIR29812</strain>
    </source>
</reference>
<accession>F8ACA5</accession>
<dbReference type="EMBL" id="CP002683">
    <property type="protein sequence ID" value="AEH45740.1"/>
    <property type="molecule type" value="Genomic_DNA"/>
</dbReference>
<feature type="domain" description="AAA+ ATPase" evidence="2">
    <location>
        <begin position="45"/>
        <end position="193"/>
    </location>
</feature>
<evidence type="ECO:0000259" key="2">
    <source>
        <dbReference type="SMART" id="SM00382"/>
    </source>
</evidence>
<dbReference type="InterPro" id="IPR003593">
    <property type="entry name" value="AAA+_ATPase"/>
</dbReference>
<proteinExistence type="predicted"/>
<dbReference type="OrthoDB" id="9779230at2"/>
<dbReference type="RefSeq" id="WP_013908479.1">
    <property type="nucleotide sequence ID" value="NC_015681.1"/>
</dbReference>
<dbReference type="InterPro" id="IPR052026">
    <property type="entry name" value="ExeA_AAA_ATPase_DNA-bind"/>
</dbReference>
<gene>
    <name evidence="3" type="ordered locus">Thein_1885</name>
</gene>
<sequence>MTLDYLKNFGLKDHPFRLTPDTSYFFPSEKHTSALEVLKYALARGEGFLVLTGEPGTGKTLLLRILLEELPADREVALILSPTLSPKELLKAILEDLNIPFSTEESKEQLLRRFKDYLLSLAQEGKTLLLIIDEAQNLPTESLEELRLLSNLETDKKKLVQILLVGQPGLADKLNSKELSQLLQRITVWEKLSPLNQEEILEYLNFRWHRAGGHSLKLENKALKVLYRESGGIPRLLNKIMDRAVLFAAAEKKKKIDSKVLKEALVSLNPYKRNIEFKSKFVILLIGVLILIAFGLTISYWILGL</sequence>
<dbReference type="InParanoid" id="F8ACA5"/>
<dbReference type="InterPro" id="IPR049945">
    <property type="entry name" value="AAA_22"/>
</dbReference>
<dbReference type="eggNOG" id="COG3267">
    <property type="taxonomic scope" value="Bacteria"/>
</dbReference>
<evidence type="ECO:0000313" key="3">
    <source>
        <dbReference type="EMBL" id="AEH45740.1"/>
    </source>
</evidence>
<dbReference type="Gene3D" id="3.40.50.300">
    <property type="entry name" value="P-loop containing nucleotide triphosphate hydrolases"/>
    <property type="match status" value="1"/>
</dbReference>
<keyword evidence="4" id="KW-1185">Reference proteome</keyword>
<reference evidence="3 4" key="2">
    <citation type="journal article" date="2012" name="Stand. Genomic Sci.">
        <title>Complete genome sequence of the thermophilic sulfate-reducing ocean bacterium Thermodesulfatator indicus type strain (CIR29812(T)).</title>
        <authorList>
            <person name="Anderson I."/>
            <person name="Saunders E."/>
            <person name="Lapidus A."/>
            <person name="Nolan M."/>
            <person name="Lucas S."/>
            <person name="Tice H."/>
            <person name="Del Rio T.G."/>
            <person name="Cheng J.F."/>
            <person name="Han C."/>
            <person name="Tapia R."/>
            <person name="Goodwin L.A."/>
            <person name="Pitluck S."/>
            <person name="Liolios K."/>
            <person name="Mavromatis K."/>
            <person name="Pagani I."/>
            <person name="Ivanova N."/>
            <person name="Mikhailova N."/>
            <person name="Pati A."/>
            <person name="Chen A."/>
            <person name="Palaniappan K."/>
            <person name="Land M."/>
            <person name="Hauser L."/>
            <person name="Jeffries C.D."/>
            <person name="Chang Y.J."/>
            <person name="Brambilla E.M."/>
            <person name="Rohde M."/>
            <person name="Spring S."/>
            <person name="Goker M."/>
            <person name="Detter J.C."/>
            <person name="Woyke T."/>
            <person name="Bristow J."/>
            <person name="Eisen J.A."/>
            <person name="Markowitz V."/>
            <person name="Hugenholtz P."/>
            <person name="Kyrpides N.C."/>
            <person name="Klenk H.P."/>
        </authorList>
    </citation>
    <scope>NUCLEOTIDE SEQUENCE [LARGE SCALE GENOMIC DNA]</scope>
    <source>
        <strain evidence="4">DSM 15286 / JCM 11887 / CIR29812</strain>
    </source>
</reference>
<dbReference type="HOGENOM" id="CLU_024125_3_0_0"/>
<evidence type="ECO:0000313" key="4">
    <source>
        <dbReference type="Proteomes" id="UP000006793"/>
    </source>
</evidence>
<protein>
    <submittedName>
        <fullName evidence="3">AAA ATPase</fullName>
    </submittedName>
</protein>